<name>A0ABD0LSA0_9CAEN</name>
<dbReference type="AlphaFoldDB" id="A0ABD0LSA0"/>
<reference evidence="1 2" key="1">
    <citation type="journal article" date="2023" name="Sci. Data">
        <title>Genome assembly of the Korean intertidal mud-creeper Batillaria attramentaria.</title>
        <authorList>
            <person name="Patra A.K."/>
            <person name="Ho P.T."/>
            <person name="Jun S."/>
            <person name="Lee S.J."/>
            <person name="Kim Y."/>
            <person name="Won Y.J."/>
        </authorList>
    </citation>
    <scope>NUCLEOTIDE SEQUENCE [LARGE SCALE GENOMIC DNA]</scope>
    <source>
        <strain evidence="1">Wonlab-2016</strain>
    </source>
</reference>
<sequence length="134" mass="15173">MVDGDATERVYRCLRFWKSELTFGIADFHVYVLFLQNSSKLYKLLAAQSFVLFISRSCFPCWCPSRTLVSRCSPPFVLFTQRMITNLSASAEDDLRHEAAPALCPVINLSRTIDPDMHGDVVITDSTVSMTTRL</sequence>
<dbReference type="Proteomes" id="UP001519460">
    <property type="component" value="Unassembled WGS sequence"/>
</dbReference>
<protein>
    <submittedName>
        <fullName evidence="1">Uncharacterized protein</fullName>
    </submittedName>
</protein>
<evidence type="ECO:0000313" key="1">
    <source>
        <dbReference type="EMBL" id="KAK7501948.1"/>
    </source>
</evidence>
<proteinExistence type="predicted"/>
<evidence type="ECO:0000313" key="2">
    <source>
        <dbReference type="Proteomes" id="UP001519460"/>
    </source>
</evidence>
<dbReference type="EMBL" id="JACVVK020000028">
    <property type="protein sequence ID" value="KAK7501948.1"/>
    <property type="molecule type" value="Genomic_DNA"/>
</dbReference>
<accession>A0ABD0LSA0</accession>
<comment type="caution">
    <text evidence="1">The sequence shown here is derived from an EMBL/GenBank/DDBJ whole genome shotgun (WGS) entry which is preliminary data.</text>
</comment>
<organism evidence="1 2">
    <name type="scientific">Batillaria attramentaria</name>
    <dbReference type="NCBI Taxonomy" id="370345"/>
    <lineage>
        <taxon>Eukaryota</taxon>
        <taxon>Metazoa</taxon>
        <taxon>Spiralia</taxon>
        <taxon>Lophotrochozoa</taxon>
        <taxon>Mollusca</taxon>
        <taxon>Gastropoda</taxon>
        <taxon>Caenogastropoda</taxon>
        <taxon>Sorbeoconcha</taxon>
        <taxon>Cerithioidea</taxon>
        <taxon>Batillariidae</taxon>
        <taxon>Batillaria</taxon>
    </lineage>
</organism>
<keyword evidence="2" id="KW-1185">Reference proteome</keyword>
<gene>
    <name evidence="1" type="ORF">BaRGS_00006700</name>
</gene>